<evidence type="ECO:0000313" key="1">
    <source>
        <dbReference type="EnsemblPlants" id="MELO3C013511.2.1"/>
    </source>
</evidence>
<organism evidence="1">
    <name type="scientific">Cucumis melo</name>
    <name type="common">Muskmelon</name>
    <dbReference type="NCBI Taxonomy" id="3656"/>
    <lineage>
        <taxon>Eukaryota</taxon>
        <taxon>Viridiplantae</taxon>
        <taxon>Streptophyta</taxon>
        <taxon>Embryophyta</taxon>
        <taxon>Tracheophyta</taxon>
        <taxon>Spermatophyta</taxon>
        <taxon>Magnoliopsida</taxon>
        <taxon>eudicotyledons</taxon>
        <taxon>Gunneridae</taxon>
        <taxon>Pentapetalae</taxon>
        <taxon>rosids</taxon>
        <taxon>fabids</taxon>
        <taxon>Cucurbitales</taxon>
        <taxon>Cucurbitaceae</taxon>
        <taxon>Benincaseae</taxon>
        <taxon>Cucumis</taxon>
    </lineage>
</organism>
<dbReference type="Gramene" id="MELO3C013511.2.1">
    <property type="protein sequence ID" value="MELO3C013511.2.1"/>
    <property type="gene ID" value="MELO3C013511.2"/>
</dbReference>
<dbReference type="EnsemblPlants" id="MELO3C013511.2.1">
    <property type="protein sequence ID" value="MELO3C013511.2.1"/>
    <property type="gene ID" value="MELO3C013511.2"/>
</dbReference>
<name>A0A9I9D5B4_CUCME</name>
<sequence>MEEVMESGIDIEVVEVEIVAIKMVVVEAVMVENIVVVANSPPLHYRIKSR</sequence>
<protein>
    <submittedName>
        <fullName evidence="1">Uncharacterized protein</fullName>
    </submittedName>
</protein>
<accession>A0A9I9D5B4</accession>
<dbReference type="AlphaFoldDB" id="A0A9I9D5B4"/>
<proteinExistence type="predicted"/>
<reference evidence="1" key="1">
    <citation type="submission" date="2023-03" db="UniProtKB">
        <authorList>
            <consortium name="EnsemblPlants"/>
        </authorList>
    </citation>
    <scope>IDENTIFICATION</scope>
</reference>